<dbReference type="EMBL" id="JAUEPT010000037">
    <property type="protein sequence ID" value="KAK0439644.1"/>
    <property type="molecule type" value="Genomic_DNA"/>
</dbReference>
<feature type="region of interest" description="Disordered" evidence="1">
    <location>
        <begin position="346"/>
        <end position="385"/>
    </location>
</feature>
<feature type="compositionally biased region" description="Acidic residues" evidence="1">
    <location>
        <begin position="211"/>
        <end position="226"/>
    </location>
</feature>
<feature type="region of interest" description="Disordered" evidence="1">
    <location>
        <begin position="200"/>
        <end position="226"/>
    </location>
</feature>
<comment type="caution">
    <text evidence="2">The sequence shown here is derived from an EMBL/GenBank/DDBJ whole genome shotgun (WGS) entry which is preliminary data.</text>
</comment>
<feature type="compositionally biased region" description="Polar residues" evidence="1">
    <location>
        <begin position="200"/>
        <end position="209"/>
    </location>
</feature>
<keyword evidence="3" id="KW-1185">Reference proteome</keyword>
<accession>A0AA39JE31</accession>
<protein>
    <submittedName>
        <fullName evidence="2">Uncharacterized protein</fullName>
    </submittedName>
</protein>
<evidence type="ECO:0000313" key="2">
    <source>
        <dbReference type="EMBL" id="KAK0439644.1"/>
    </source>
</evidence>
<reference evidence="2" key="1">
    <citation type="submission" date="2023-06" db="EMBL/GenBank/DDBJ databases">
        <authorList>
            <consortium name="Lawrence Berkeley National Laboratory"/>
            <person name="Ahrendt S."/>
            <person name="Sahu N."/>
            <person name="Indic B."/>
            <person name="Wong-Bajracharya J."/>
            <person name="Merenyi Z."/>
            <person name="Ke H.-M."/>
            <person name="Monk M."/>
            <person name="Kocsube S."/>
            <person name="Drula E."/>
            <person name="Lipzen A."/>
            <person name="Balint B."/>
            <person name="Henrissat B."/>
            <person name="Andreopoulos B."/>
            <person name="Martin F.M."/>
            <person name="Harder C.B."/>
            <person name="Rigling D."/>
            <person name="Ford K.L."/>
            <person name="Foster G.D."/>
            <person name="Pangilinan J."/>
            <person name="Papanicolaou A."/>
            <person name="Barry K."/>
            <person name="LaButti K."/>
            <person name="Viragh M."/>
            <person name="Koriabine M."/>
            <person name="Yan M."/>
            <person name="Riley R."/>
            <person name="Champramary S."/>
            <person name="Plett K.L."/>
            <person name="Tsai I.J."/>
            <person name="Slot J."/>
            <person name="Sipos G."/>
            <person name="Plett J."/>
            <person name="Nagy L.G."/>
            <person name="Grigoriev I.V."/>
        </authorList>
    </citation>
    <scope>NUCLEOTIDE SEQUENCE</scope>
    <source>
        <strain evidence="2">FPL87.14</strain>
    </source>
</reference>
<evidence type="ECO:0000256" key="1">
    <source>
        <dbReference type="SAM" id="MobiDB-lite"/>
    </source>
</evidence>
<feature type="compositionally biased region" description="Low complexity" evidence="1">
    <location>
        <begin position="356"/>
        <end position="366"/>
    </location>
</feature>
<name>A0AA39JE31_9AGAR</name>
<organism evidence="2 3">
    <name type="scientific">Armillaria borealis</name>
    <dbReference type="NCBI Taxonomy" id="47425"/>
    <lineage>
        <taxon>Eukaryota</taxon>
        <taxon>Fungi</taxon>
        <taxon>Dikarya</taxon>
        <taxon>Basidiomycota</taxon>
        <taxon>Agaricomycotina</taxon>
        <taxon>Agaricomycetes</taxon>
        <taxon>Agaricomycetidae</taxon>
        <taxon>Agaricales</taxon>
        <taxon>Marasmiineae</taxon>
        <taxon>Physalacriaceae</taxon>
        <taxon>Armillaria</taxon>
    </lineage>
</organism>
<dbReference type="AlphaFoldDB" id="A0AA39JE31"/>
<gene>
    <name evidence="2" type="ORF">EV421DRAFT_1737804</name>
</gene>
<proteinExistence type="predicted"/>
<sequence>MSQLHIPQDGSLLAFHGYRKKLVSTPVVHLPPSDAMNADLLSQLECAISPSPGIPPITVLPLSSPMGSPTKRGADAHFNTLGPDSDFCRILLALETLREKAPATISSTDEDILEWARLFMATWNNFELFIRIANYSFNSYPCPIGFETHMNQVIKYFAHFVSLAWDFGGPPAWREKYQLLLDTEEYSALFPPICDAETGSVTSSVQSGDVSPEDETAVEDLPVEDEEEQDQLEEEVLMMAKYGSRPSLSLPRSFCLAPCQIEGGNCQLQSRRRDLQNHQWPSNGTPPFPPHPPILNPLYQILLNAEFKFEDVQVPCISHSCGCYSSGCLDCHNSTYRPPLFPGWDQEPPVKPKFGPPTKASKAPAPLKAPAPKPIKKKKMGPPASKASKFFATETDDRDGEDVIVEPPRKRQAVPLAHPLPPSPIPLMARTILASSSFLAASRRPSALLPIRRLINPAVVDAIIAQYGPAYVANYVECLAKKACTNEDESESEQGA</sequence>
<dbReference type="Proteomes" id="UP001175226">
    <property type="component" value="Unassembled WGS sequence"/>
</dbReference>
<evidence type="ECO:0000313" key="3">
    <source>
        <dbReference type="Proteomes" id="UP001175226"/>
    </source>
</evidence>